<accession>A0A5C3PR57</accession>
<gene>
    <name evidence="2" type="ORF">K466DRAFT_65786</name>
</gene>
<sequence length="495" mass="52892">MPAPSLRRCVARPRPQPPVVENDHALYQFSPLDDDDDHYSPPRRVLSRGEMEDGSIAVNHPAVERYLRCLKGSLQVSESWHRGSPMGWPWHTSDGRCMTWWHAEKAGIVGRGDSWSVCHRSVEGTLDMVGLQRSTIKALFALAALAVMRAPRDSVFWAFWGLKSAERTAELVDEVVHTHPPLITLPMSVVWGDKASALAAIEESRLPFLPKAVPPIQYISSNLHLLMKEPKRERSAKRKRQSADVDDGQPVAKRLRTRIAKPKVPVGPPRKSTRLRKSANTAALTQPGPAHHVENVEETGPGAAEESVDVDADAVVDVETVAETQARAKTVTGPKKAGGATKTLTTRKATSARKGRAEKKSVAAASPNDAVEETPQEAVTQPSPPSSGSIRIPVPATSSSPACAASLLTSAAGTSSATTAVGTPTPLEDATRVNTPNVAGKDSPLELEKVDAKLTAPAKASARKSIKASSRPSQAPARTSARIRQKAVTASAEGA</sequence>
<feature type="region of interest" description="Disordered" evidence="1">
    <location>
        <begin position="230"/>
        <end position="309"/>
    </location>
</feature>
<feature type="compositionally biased region" description="Basic and acidic residues" evidence="1">
    <location>
        <begin position="443"/>
        <end position="452"/>
    </location>
</feature>
<dbReference type="InParanoid" id="A0A5C3PR57"/>
<keyword evidence="3" id="KW-1185">Reference proteome</keyword>
<dbReference type="AlphaFoldDB" id="A0A5C3PR57"/>
<evidence type="ECO:0000256" key="1">
    <source>
        <dbReference type="SAM" id="MobiDB-lite"/>
    </source>
</evidence>
<reference evidence="2 3" key="1">
    <citation type="journal article" date="2019" name="Nat. Ecol. Evol.">
        <title>Megaphylogeny resolves global patterns of mushroom evolution.</title>
        <authorList>
            <person name="Varga T."/>
            <person name="Krizsan K."/>
            <person name="Foldi C."/>
            <person name="Dima B."/>
            <person name="Sanchez-Garcia M."/>
            <person name="Sanchez-Ramirez S."/>
            <person name="Szollosi G.J."/>
            <person name="Szarkandi J.G."/>
            <person name="Papp V."/>
            <person name="Albert L."/>
            <person name="Andreopoulos W."/>
            <person name="Angelini C."/>
            <person name="Antonin V."/>
            <person name="Barry K.W."/>
            <person name="Bougher N.L."/>
            <person name="Buchanan P."/>
            <person name="Buyck B."/>
            <person name="Bense V."/>
            <person name="Catcheside P."/>
            <person name="Chovatia M."/>
            <person name="Cooper J."/>
            <person name="Damon W."/>
            <person name="Desjardin D."/>
            <person name="Finy P."/>
            <person name="Geml J."/>
            <person name="Haridas S."/>
            <person name="Hughes K."/>
            <person name="Justo A."/>
            <person name="Karasinski D."/>
            <person name="Kautmanova I."/>
            <person name="Kiss B."/>
            <person name="Kocsube S."/>
            <person name="Kotiranta H."/>
            <person name="LaButti K.M."/>
            <person name="Lechner B.E."/>
            <person name="Liimatainen K."/>
            <person name="Lipzen A."/>
            <person name="Lukacs Z."/>
            <person name="Mihaltcheva S."/>
            <person name="Morgado L.N."/>
            <person name="Niskanen T."/>
            <person name="Noordeloos M.E."/>
            <person name="Ohm R.A."/>
            <person name="Ortiz-Santana B."/>
            <person name="Ovrebo C."/>
            <person name="Racz N."/>
            <person name="Riley R."/>
            <person name="Savchenko A."/>
            <person name="Shiryaev A."/>
            <person name="Soop K."/>
            <person name="Spirin V."/>
            <person name="Szebenyi C."/>
            <person name="Tomsovsky M."/>
            <person name="Tulloss R.E."/>
            <person name="Uehling J."/>
            <person name="Grigoriev I.V."/>
            <person name="Vagvolgyi C."/>
            <person name="Papp T."/>
            <person name="Martin F.M."/>
            <person name="Miettinen O."/>
            <person name="Hibbett D.S."/>
            <person name="Nagy L.G."/>
        </authorList>
    </citation>
    <scope>NUCLEOTIDE SEQUENCE [LARGE SCALE GENOMIC DNA]</scope>
    <source>
        <strain evidence="2 3">HHB13444</strain>
    </source>
</reference>
<evidence type="ECO:0000313" key="2">
    <source>
        <dbReference type="EMBL" id="TFK88603.1"/>
    </source>
</evidence>
<name>A0A5C3PR57_9APHY</name>
<protein>
    <submittedName>
        <fullName evidence="2">Uncharacterized protein</fullName>
    </submittedName>
</protein>
<feature type="region of interest" description="Disordered" evidence="1">
    <location>
        <begin position="1"/>
        <end position="22"/>
    </location>
</feature>
<dbReference type="EMBL" id="ML211106">
    <property type="protein sequence ID" value="TFK88603.1"/>
    <property type="molecule type" value="Genomic_DNA"/>
</dbReference>
<dbReference type="Proteomes" id="UP000308197">
    <property type="component" value="Unassembled WGS sequence"/>
</dbReference>
<evidence type="ECO:0000313" key="3">
    <source>
        <dbReference type="Proteomes" id="UP000308197"/>
    </source>
</evidence>
<feature type="compositionally biased region" description="Low complexity" evidence="1">
    <location>
        <begin position="386"/>
        <end position="426"/>
    </location>
</feature>
<organism evidence="2 3">
    <name type="scientific">Polyporus arcularius HHB13444</name>
    <dbReference type="NCBI Taxonomy" id="1314778"/>
    <lineage>
        <taxon>Eukaryota</taxon>
        <taxon>Fungi</taxon>
        <taxon>Dikarya</taxon>
        <taxon>Basidiomycota</taxon>
        <taxon>Agaricomycotina</taxon>
        <taxon>Agaricomycetes</taxon>
        <taxon>Polyporales</taxon>
        <taxon>Polyporaceae</taxon>
        <taxon>Polyporus</taxon>
    </lineage>
</organism>
<proteinExistence type="predicted"/>
<feature type="region of interest" description="Disordered" evidence="1">
    <location>
        <begin position="326"/>
        <end position="495"/>
    </location>
</feature>
<feature type="compositionally biased region" description="Low complexity" evidence="1">
    <location>
        <begin position="326"/>
        <end position="349"/>
    </location>
</feature>